<dbReference type="Gene3D" id="1.10.357.10">
    <property type="entry name" value="Tetracycline Repressor, domain 2"/>
    <property type="match status" value="1"/>
</dbReference>
<evidence type="ECO:0000313" key="6">
    <source>
        <dbReference type="EMBL" id="BDM74014.1"/>
    </source>
</evidence>
<evidence type="ECO:0000256" key="2">
    <source>
        <dbReference type="ARBA" id="ARBA00023125"/>
    </source>
</evidence>
<protein>
    <submittedName>
        <fullName evidence="6">TetR family transcriptional regulator</fullName>
    </submittedName>
</protein>
<keyword evidence="3" id="KW-0804">Transcription</keyword>
<evidence type="ECO:0000256" key="4">
    <source>
        <dbReference type="PROSITE-ProRule" id="PRU00335"/>
    </source>
</evidence>
<feature type="domain" description="HTH tetR-type" evidence="5">
    <location>
        <begin position="9"/>
        <end position="69"/>
    </location>
</feature>
<dbReference type="PANTHER" id="PTHR30055">
    <property type="entry name" value="HTH-TYPE TRANSCRIPTIONAL REGULATOR RUTR"/>
    <property type="match status" value="1"/>
</dbReference>
<dbReference type="PROSITE" id="PS50977">
    <property type="entry name" value="HTH_TETR_2"/>
    <property type="match status" value="1"/>
</dbReference>
<keyword evidence="1" id="KW-0805">Transcription regulation</keyword>
<dbReference type="SUPFAM" id="SSF48498">
    <property type="entry name" value="Tetracyclin repressor-like, C-terminal domain"/>
    <property type="match status" value="1"/>
</dbReference>
<evidence type="ECO:0000256" key="1">
    <source>
        <dbReference type="ARBA" id="ARBA00023015"/>
    </source>
</evidence>
<evidence type="ECO:0000313" key="7">
    <source>
        <dbReference type="Proteomes" id="UP001059597"/>
    </source>
</evidence>
<evidence type="ECO:0000256" key="3">
    <source>
        <dbReference type="ARBA" id="ARBA00023163"/>
    </source>
</evidence>
<keyword evidence="7" id="KW-1185">Reference proteome</keyword>
<accession>A0ABM8A5V4</accession>
<dbReference type="SUPFAM" id="SSF46689">
    <property type="entry name" value="Homeodomain-like"/>
    <property type="match status" value="1"/>
</dbReference>
<dbReference type="EMBL" id="AP026074">
    <property type="protein sequence ID" value="BDM74014.1"/>
    <property type="molecule type" value="Genomic_DNA"/>
</dbReference>
<dbReference type="Proteomes" id="UP001059597">
    <property type="component" value="Plasmid SNP1"/>
</dbReference>
<dbReference type="InterPro" id="IPR036271">
    <property type="entry name" value="Tet_transcr_reg_TetR-rel_C_sf"/>
</dbReference>
<dbReference type="PANTHER" id="PTHR30055:SF238">
    <property type="entry name" value="MYCOFACTOCIN BIOSYNTHESIS TRANSCRIPTIONAL REGULATOR MFTR-RELATED"/>
    <property type="match status" value="1"/>
</dbReference>
<keyword evidence="2 4" id="KW-0238">DNA-binding</keyword>
<dbReference type="InterPro" id="IPR050109">
    <property type="entry name" value="HTH-type_TetR-like_transc_reg"/>
</dbReference>
<proteinExistence type="predicted"/>
<gene>
    <name evidence="6" type="ORF">HEK616_75010</name>
</gene>
<geneLocation type="plasmid" evidence="6 7">
    <name>SNP1</name>
</geneLocation>
<dbReference type="RefSeq" id="WP_261957614.1">
    <property type="nucleotide sequence ID" value="NZ_AP026074.1"/>
</dbReference>
<keyword evidence="6" id="KW-0614">Plasmid</keyword>
<organism evidence="6 7">
    <name type="scientific">Streptomyces nigrescens</name>
    <dbReference type="NCBI Taxonomy" id="1920"/>
    <lineage>
        <taxon>Bacteria</taxon>
        <taxon>Bacillati</taxon>
        <taxon>Actinomycetota</taxon>
        <taxon>Actinomycetes</taxon>
        <taxon>Kitasatosporales</taxon>
        <taxon>Streptomycetaceae</taxon>
        <taxon>Streptomyces</taxon>
    </lineage>
</organism>
<feature type="DNA-binding region" description="H-T-H motif" evidence="4">
    <location>
        <begin position="32"/>
        <end position="51"/>
    </location>
</feature>
<dbReference type="InterPro" id="IPR001647">
    <property type="entry name" value="HTH_TetR"/>
</dbReference>
<sequence length="197" mass="20208">MSPRGVAIPDVRDRLFDAAERVLAGAGPSALTSRAITTEAGCAKGLLHAHFSGLDEFIGALVLDRFARIARQAGRLPAQAGAGTVAENLRKVALALLTSVNPTVAGLALTRPAASLTIRQALEAGAPGFTAIQDSIAEYLDAERQLGRLADGTDGHAIALALVGSVHHLLMTGWAGAPDPREQVRGLIAQLVGGAVT</sequence>
<dbReference type="Pfam" id="PF00440">
    <property type="entry name" value="TetR_N"/>
    <property type="match status" value="1"/>
</dbReference>
<evidence type="ECO:0000259" key="5">
    <source>
        <dbReference type="PROSITE" id="PS50977"/>
    </source>
</evidence>
<dbReference type="InterPro" id="IPR009057">
    <property type="entry name" value="Homeodomain-like_sf"/>
</dbReference>
<name>A0ABM8A5V4_STRNI</name>
<reference evidence="6" key="1">
    <citation type="submission" date="2022-06" db="EMBL/GenBank/DDBJ databases">
        <title>Complete genome sequence of Streptomyces nigrescens HEK616.</title>
        <authorList>
            <person name="Asamizu S."/>
            <person name="Onaka H."/>
        </authorList>
    </citation>
    <scope>NUCLEOTIDE SEQUENCE</scope>
    <source>
        <strain evidence="6">HEK616</strain>
        <plasmid evidence="6">SNP1</plasmid>
    </source>
</reference>